<reference evidence="1" key="1">
    <citation type="submission" date="2021-02" db="EMBL/GenBank/DDBJ databases">
        <authorList>
            <person name="Nowell W R."/>
        </authorList>
    </citation>
    <scope>NUCLEOTIDE SEQUENCE</scope>
</reference>
<feature type="non-terminal residue" evidence="1">
    <location>
        <position position="1"/>
    </location>
</feature>
<dbReference type="EMBL" id="CAJOBJ010340096">
    <property type="protein sequence ID" value="CAF5194033.1"/>
    <property type="molecule type" value="Genomic_DNA"/>
</dbReference>
<comment type="caution">
    <text evidence="1">The sequence shown here is derived from an EMBL/GenBank/DDBJ whole genome shotgun (WGS) entry which is preliminary data.</text>
</comment>
<dbReference type="Proteomes" id="UP000681720">
    <property type="component" value="Unassembled WGS sequence"/>
</dbReference>
<evidence type="ECO:0000313" key="1">
    <source>
        <dbReference type="EMBL" id="CAF5194033.1"/>
    </source>
</evidence>
<name>A0A8S3I9K6_9BILA</name>
<accession>A0A8S3I9K6</accession>
<gene>
    <name evidence="1" type="ORF">GIL414_LOCUS74103</name>
</gene>
<proteinExistence type="predicted"/>
<evidence type="ECO:0000313" key="2">
    <source>
        <dbReference type="Proteomes" id="UP000681720"/>
    </source>
</evidence>
<protein>
    <submittedName>
        <fullName evidence="1">Uncharacterized protein</fullName>
    </submittedName>
</protein>
<sequence length="175" mass="20041">MILNSYINDLITLVFKEQEILLVNKTDGTIKHVFQDAHIVPINQEIRQSNLLVIFDENAQTLWIFNSTHQQNTRISFKPKQIHIFPEASNSWIAETSDEVDLYISQDFGIEWKAINFSSSSAVLGWAKKANAVVIVQHSRYIKLLDVITHQITPILNDVSSAKLFSRYLLGKNTE</sequence>
<dbReference type="AlphaFoldDB" id="A0A8S3I9K6"/>
<organism evidence="1 2">
    <name type="scientific">Rotaria magnacalcarata</name>
    <dbReference type="NCBI Taxonomy" id="392030"/>
    <lineage>
        <taxon>Eukaryota</taxon>
        <taxon>Metazoa</taxon>
        <taxon>Spiralia</taxon>
        <taxon>Gnathifera</taxon>
        <taxon>Rotifera</taxon>
        <taxon>Eurotatoria</taxon>
        <taxon>Bdelloidea</taxon>
        <taxon>Philodinida</taxon>
        <taxon>Philodinidae</taxon>
        <taxon>Rotaria</taxon>
    </lineage>
</organism>